<dbReference type="Gene3D" id="1.20.1280.50">
    <property type="match status" value="1"/>
</dbReference>
<dbReference type="PANTHER" id="PTHR44259:SF114">
    <property type="entry name" value="OS06G0707300 PROTEIN"/>
    <property type="match status" value="1"/>
</dbReference>
<dbReference type="SUPFAM" id="SSF81383">
    <property type="entry name" value="F-box domain"/>
    <property type="match status" value="1"/>
</dbReference>
<dbReference type="InterPro" id="IPR005174">
    <property type="entry name" value="KIB1-4_b-propeller"/>
</dbReference>
<evidence type="ECO:0000313" key="3">
    <source>
        <dbReference type="Proteomes" id="UP000554482"/>
    </source>
</evidence>
<proteinExistence type="predicted"/>
<gene>
    <name evidence="2" type="ORF">FRX31_021698</name>
</gene>
<organism evidence="2 3">
    <name type="scientific">Thalictrum thalictroides</name>
    <name type="common">Rue-anemone</name>
    <name type="synonym">Anemone thalictroides</name>
    <dbReference type="NCBI Taxonomy" id="46969"/>
    <lineage>
        <taxon>Eukaryota</taxon>
        <taxon>Viridiplantae</taxon>
        <taxon>Streptophyta</taxon>
        <taxon>Embryophyta</taxon>
        <taxon>Tracheophyta</taxon>
        <taxon>Spermatophyta</taxon>
        <taxon>Magnoliopsida</taxon>
        <taxon>Ranunculales</taxon>
        <taxon>Ranunculaceae</taxon>
        <taxon>Thalictroideae</taxon>
        <taxon>Thalictrum</taxon>
    </lineage>
</organism>
<evidence type="ECO:0000313" key="2">
    <source>
        <dbReference type="EMBL" id="KAF5188717.1"/>
    </source>
</evidence>
<accession>A0A7J6VVJ0</accession>
<protein>
    <submittedName>
        <fullName evidence="2">F-box skip23-like protein</fullName>
    </submittedName>
</protein>
<reference evidence="2 3" key="1">
    <citation type="submission" date="2020-06" db="EMBL/GenBank/DDBJ databases">
        <title>Transcriptomic and genomic resources for Thalictrum thalictroides and T. hernandezii: Facilitating candidate gene discovery in an emerging model plant lineage.</title>
        <authorList>
            <person name="Arias T."/>
            <person name="Riano-Pachon D.M."/>
            <person name="Di Stilio V.S."/>
        </authorList>
    </citation>
    <scope>NUCLEOTIDE SEQUENCE [LARGE SCALE GENOMIC DNA]</scope>
    <source>
        <strain evidence="3">cv. WT478/WT964</strain>
        <tissue evidence="2">Leaves</tissue>
    </source>
</reference>
<dbReference type="CDD" id="cd09917">
    <property type="entry name" value="F-box_SF"/>
    <property type="match status" value="1"/>
</dbReference>
<dbReference type="EMBL" id="JABWDY010026392">
    <property type="protein sequence ID" value="KAF5188717.1"/>
    <property type="molecule type" value="Genomic_DNA"/>
</dbReference>
<keyword evidence="3" id="KW-1185">Reference proteome</keyword>
<dbReference type="AlphaFoldDB" id="A0A7J6VVJ0"/>
<dbReference type="OrthoDB" id="642536at2759"/>
<dbReference type="InterPro" id="IPR036047">
    <property type="entry name" value="F-box-like_dom_sf"/>
</dbReference>
<dbReference type="Proteomes" id="UP000554482">
    <property type="component" value="Unassembled WGS sequence"/>
</dbReference>
<sequence>MDSWSTAPTDLLELIFENLGNNFRDCMRFGAVCEEWRSLAAEKRAHVLPRIMAMIHDENNADKGVFFNFLSTANMCEIPLLEIQGKMCFGSNNGWLTIVDKSSAEISLLNPLTKNQILLPSISLVIQDLREKNMLLEYEALPLESSTEENRDVKNITKAIVSFSSGSDYIVTILLRNSESIPYYWSRDEKWSLCGASTNRIEDIIYHKEKVYVMNSWKFQVIDLNNPNLTKDWTYFQTADEALLYGNGQPDKTYWVESLENELLKIIRYVVYDDVYLYGWKRFSTVGFEVFMLHESTKSWVKVHDLGHQVLFLGLNEICLMATSVPECMPNSIYFTDYKPTNNWRDMGVFNMKDQSIKPLCENPPFMHKPTTWFTPNLLLLNGVKA</sequence>
<feature type="domain" description="KIB1-4 beta-propeller" evidence="1">
    <location>
        <begin position="71"/>
        <end position="351"/>
    </location>
</feature>
<dbReference type="PANTHER" id="PTHR44259">
    <property type="entry name" value="OS07G0183000 PROTEIN-RELATED"/>
    <property type="match status" value="1"/>
</dbReference>
<name>A0A7J6VVJ0_THATH</name>
<comment type="caution">
    <text evidence="2">The sequence shown here is derived from an EMBL/GenBank/DDBJ whole genome shotgun (WGS) entry which is preliminary data.</text>
</comment>
<dbReference type="Pfam" id="PF03478">
    <property type="entry name" value="Beta-prop_KIB1-4"/>
    <property type="match status" value="1"/>
</dbReference>
<evidence type="ECO:0000259" key="1">
    <source>
        <dbReference type="Pfam" id="PF03478"/>
    </source>
</evidence>
<dbReference type="InterPro" id="IPR050942">
    <property type="entry name" value="F-box_BR-signaling"/>
</dbReference>